<evidence type="ECO:0000256" key="1">
    <source>
        <dbReference type="SAM" id="SignalP"/>
    </source>
</evidence>
<dbReference type="NCBIfam" id="NF042415">
    <property type="entry name" value="STY0301_fam"/>
    <property type="match status" value="1"/>
</dbReference>
<reference evidence="2 3" key="1">
    <citation type="submission" date="2014-06" db="EMBL/GenBank/DDBJ databases">
        <authorList>
            <person name="Urmite Genomes Urmite Genomes"/>
        </authorList>
    </citation>
    <scope>NUCLEOTIDE SEQUENCE [LARGE SCALE GENOMIC DNA]</scope>
</reference>
<keyword evidence="1" id="KW-0732">Signal</keyword>
<gene>
    <name evidence="2" type="ORF">BN59_03425</name>
</gene>
<dbReference type="STRING" id="1034943.BN59_03425"/>
<dbReference type="AlphaFoldDB" id="A0A078L5A7"/>
<name>A0A078L5A7_9GAMM</name>
<accession>A0A078L5A7</accession>
<feature type="signal peptide" evidence="1">
    <location>
        <begin position="1"/>
        <end position="23"/>
    </location>
</feature>
<proteinExistence type="predicted"/>
<organism evidence="2 3">
    <name type="scientific">Legionella massiliensis</name>
    <dbReference type="NCBI Taxonomy" id="1034943"/>
    <lineage>
        <taxon>Bacteria</taxon>
        <taxon>Pseudomonadati</taxon>
        <taxon>Pseudomonadota</taxon>
        <taxon>Gammaproteobacteria</taxon>
        <taxon>Legionellales</taxon>
        <taxon>Legionellaceae</taxon>
        <taxon>Legionella</taxon>
    </lineage>
</organism>
<sequence>MITKGLKFFFTGINFIIAPSIFAAASIFPTCPNEIQTSQKLTSPQANWEIIVAEPHHFLNSVAFYSGHPKEMANLKPDLMNNKEAKWTFSPEHPTYLVCEYSQTLIQLAQALPTEIKQCTVSYDQNIKGEKGFIPKKISCN</sequence>
<dbReference type="EMBL" id="CCSB01000004">
    <property type="protein sequence ID" value="CDZ79108.1"/>
    <property type="molecule type" value="Genomic_DNA"/>
</dbReference>
<dbReference type="InterPro" id="IPR049973">
    <property type="entry name" value="STY0301-like"/>
</dbReference>
<dbReference type="OrthoDB" id="8756528at2"/>
<dbReference type="eggNOG" id="ENOG5033DHP">
    <property type="taxonomic scope" value="Bacteria"/>
</dbReference>
<keyword evidence="3" id="KW-1185">Reference proteome</keyword>
<feature type="chain" id="PRO_5009744231" evidence="1">
    <location>
        <begin position="24"/>
        <end position="141"/>
    </location>
</feature>
<protein>
    <submittedName>
        <fullName evidence="2">Uncharacterized protein</fullName>
    </submittedName>
</protein>
<evidence type="ECO:0000313" key="2">
    <source>
        <dbReference type="EMBL" id="CDZ79108.1"/>
    </source>
</evidence>
<dbReference type="Proteomes" id="UP000044071">
    <property type="component" value="Unassembled WGS sequence"/>
</dbReference>
<evidence type="ECO:0000313" key="3">
    <source>
        <dbReference type="Proteomes" id="UP000044071"/>
    </source>
</evidence>
<dbReference type="RefSeq" id="WP_044012267.1">
    <property type="nucleotide sequence ID" value="NZ_CCVW01000004.1"/>
</dbReference>